<dbReference type="EMBL" id="BRYA01000301">
    <property type="protein sequence ID" value="GMI46514.1"/>
    <property type="molecule type" value="Genomic_DNA"/>
</dbReference>
<keyword evidence="1" id="KW-0472">Membrane</keyword>
<evidence type="ECO:0000313" key="2">
    <source>
        <dbReference type="EMBL" id="GMI46514.1"/>
    </source>
</evidence>
<reference evidence="3" key="1">
    <citation type="journal article" date="2023" name="Commun. Biol.">
        <title>Genome analysis of Parmales, the sister group of diatoms, reveals the evolutionary specialization of diatoms from phago-mixotrophs to photoautotrophs.</title>
        <authorList>
            <person name="Ban H."/>
            <person name="Sato S."/>
            <person name="Yoshikawa S."/>
            <person name="Yamada K."/>
            <person name="Nakamura Y."/>
            <person name="Ichinomiya M."/>
            <person name="Sato N."/>
            <person name="Blanc-Mathieu R."/>
            <person name="Endo H."/>
            <person name="Kuwata A."/>
            <person name="Ogata H."/>
        </authorList>
    </citation>
    <scope>NUCLEOTIDE SEQUENCE [LARGE SCALE GENOMIC DNA]</scope>
</reference>
<organism evidence="2 3">
    <name type="scientific">Triparma columacea</name>
    <dbReference type="NCBI Taxonomy" id="722753"/>
    <lineage>
        <taxon>Eukaryota</taxon>
        <taxon>Sar</taxon>
        <taxon>Stramenopiles</taxon>
        <taxon>Ochrophyta</taxon>
        <taxon>Bolidophyceae</taxon>
        <taxon>Parmales</taxon>
        <taxon>Triparmaceae</taxon>
        <taxon>Triparma</taxon>
    </lineage>
</organism>
<keyword evidence="1" id="KW-0812">Transmembrane</keyword>
<keyword evidence="3" id="KW-1185">Reference proteome</keyword>
<evidence type="ECO:0000313" key="3">
    <source>
        <dbReference type="Proteomes" id="UP001165065"/>
    </source>
</evidence>
<feature type="transmembrane region" description="Helical" evidence="1">
    <location>
        <begin position="342"/>
        <end position="362"/>
    </location>
</feature>
<keyword evidence="1" id="KW-1133">Transmembrane helix</keyword>
<protein>
    <submittedName>
        <fullName evidence="2">Uncharacterized protein</fullName>
    </submittedName>
</protein>
<feature type="transmembrane region" description="Helical" evidence="1">
    <location>
        <begin position="181"/>
        <end position="203"/>
    </location>
</feature>
<sequence>MPGIQIIKMFQKPSARYAVPEPAVNPLLGANLAAVDEEVDGVKVGEMEGGVPKEEVVQVDENSSLVVGGIPLPKSVPVFQSADLSLFEKAWMLLEFFQLHSLLLVASFQFWPAKYLEVMKGLAVAVNLDFVLWRQEFFTEWRGFEGRYKNYAMMMCIAPVLVYGSFRVLERKFRLGRRVLFMKLEAVTVFVLDFLLLPLLLAFSRLFQCVPVSNIKAVTWTIEYESFDGMEVDKEAECSGSDYWLAALVVGLTCCGVTKFLLSFYYRSTVSGTTYNSRIDHTKMLVRYELEWMLELGEDWAWGGMWSLSSWEWRGRWWRSYWIFGRFIHIAAFLLLYDNRPLLGACLWVLALVGCLYTVILRPFRLRSSNICRGILDFVHIFNCTMLVFNVQEMRSAITLPSRQFVGLSVVNGFGLVAFLGVAIFMRRWGEAWPSVATLEKLKGQEKFLKWLTVVVDANKVVKMCAVGCAKVAPLDLMEAEMRRVRNCYLQALKEKSIFSITLNATLEEMARIHERLRGESLLPGRELADTLRETGSSISRRRYFQSLMSPQKRRILLKLLAVKMFIGERKIEKLWDWETQLLEDGEVLTSEGADLLGEAVETKLGFSEDFVAAVEDLGRRWKRLIKNWEKMYTLFNCAPPDKEEKRRKVDWYQQYKGCGRAAENLRKGWPFVGLENDFGEKMEGAMKEGAELVGQCWGSGSLLHLEKVEGELKQFLKEFESAWEKSFGRTMELKEKKMFEHWYKMYRELRKGRDSLRKWEKESKRLNKKWEEEGLQSCCVYSSDGRLTELCLEIGKDWKALIKEWIDEFQERMGKDVSSDDKRRWSEWYESYRKSRAKTKEIEGGIKMLEKLQKKTEKLLRKGGSRADILKAKTAWKGHIKKWENQFMIENGVKAAGEDKEMIEEWYTMYQELAKSLLAVEMEVLKEELGGEGEVGDGLGGLGF</sequence>
<proteinExistence type="predicted"/>
<feature type="transmembrane region" description="Helical" evidence="1">
    <location>
        <begin position="317"/>
        <end position="336"/>
    </location>
</feature>
<feature type="transmembrane region" description="Helical" evidence="1">
    <location>
        <begin position="404"/>
        <end position="425"/>
    </location>
</feature>
<dbReference type="OrthoDB" id="195226at2759"/>
<dbReference type="Proteomes" id="UP001165065">
    <property type="component" value="Unassembled WGS sequence"/>
</dbReference>
<dbReference type="AlphaFoldDB" id="A0A9W7GIS8"/>
<name>A0A9W7GIS8_9STRA</name>
<comment type="caution">
    <text evidence="2">The sequence shown here is derived from an EMBL/GenBank/DDBJ whole genome shotgun (WGS) entry which is preliminary data.</text>
</comment>
<evidence type="ECO:0000256" key="1">
    <source>
        <dbReference type="SAM" id="Phobius"/>
    </source>
</evidence>
<feature type="transmembrane region" description="Helical" evidence="1">
    <location>
        <begin position="151"/>
        <end position="169"/>
    </location>
</feature>
<accession>A0A9W7GIS8</accession>
<gene>
    <name evidence="2" type="ORF">TrCOL_g564</name>
</gene>
<feature type="transmembrane region" description="Helical" evidence="1">
    <location>
        <begin position="243"/>
        <end position="262"/>
    </location>
</feature>